<comment type="subunit">
    <text evidence="1">Interacts with the CDC2 protein kinase to form a serine/threonine kinase holoenzyme complex also known as maturation promoting factor (MPF). The cyclin subunit imparts substrate specificity to the complex.</text>
</comment>
<dbReference type="InterPro" id="IPR004367">
    <property type="entry name" value="Cyclin_C-dom"/>
</dbReference>
<sequence>MDMETWAEKRKRNSNVDAVVIVEKQHPINKRVVLAELQSLPNLILPETENQWQEKILSPKSSNVKKSSPANNTHICEPYVSNIQEYLRAMERKRRPMIDYDEIQKEVTPHMRAVLVDWLVDVADEYNFLSDTLHLSVSYIDRFLSVNPVIKSRKYEEIDQPDVDEFCDITDNTYDKTEIIKMECEILTSLNFEMGNPTVNTFLRTYFGVACEKEKTTNLKVEFLGCYLAELSLLDYDCIKFLPSVVAASVIFLARFIIRPEAHPWKGGVLPICSGEIQAAQGWAQADILGMVNEVLEKPPNWHLDVCKKISRCLSGAAIWKPWCSVGFVSPVGGSGKGLVTSQLMANGTSVMGHSSPTSCYLGQKDVEEVEPNSSRVLIEVLIGAVDKVAVTNESCYRSESWQTILEGEDQIGQAYGYCRTYNLENYLGVPLFRKRVSCSCQTFQFIIDKQCRNHRGSALGVSTINLVELWPIRHGVRTAPHHGAQNIVLEID</sequence>
<dbReference type="Pfam" id="PF00134">
    <property type="entry name" value="Cyclin_N"/>
    <property type="match status" value="1"/>
</dbReference>
<dbReference type="EMBL" id="JAYMYS010000001">
    <property type="protein sequence ID" value="KAK7410072.1"/>
    <property type="molecule type" value="Genomic_DNA"/>
</dbReference>
<evidence type="ECO:0000256" key="4">
    <source>
        <dbReference type="ARBA" id="ARBA00023306"/>
    </source>
</evidence>
<keyword evidence="4" id="KW-0131">Cell cycle</keyword>
<feature type="domain" description="Cyclin C-terminal" evidence="8">
    <location>
        <begin position="197"/>
        <end position="322"/>
    </location>
</feature>
<evidence type="ECO:0000313" key="10">
    <source>
        <dbReference type="Proteomes" id="UP001386955"/>
    </source>
</evidence>
<dbReference type="InterPro" id="IPR048258">
    <property type="entry name" value="Cyclins_cyclin-box"/>
</dbReference>
<dbReference type="InterPro" id="IPR013763">
    <property type="entry name" value="Cyclin-like_dom"/>
</dbReference>
<evidence type="ECO:0000256" key="2">
    <source>
        <dbReference type="ARBA" id="ARBA00022618"/>
    </source>
</evidence>
<protein>
    <recommendedName>
        <fullName evidence="5">B-like cyclin</fullName>
    </recommendedName>
</protein>
<evidence type="ECO:0000259" key="8">
    <source>
        <dbReference type="SMART" id="SM01332"/>
    </source>
</evidence>
<dbReference type="AlphaFoldDB" id="A0AAN9XUQ2"/>
<gene>
    <name evidence="9" type="ORF">VNO78_00562</name>
</gene>
<dbReference type="PANTHER" id="PTHR10177">
    <property type="entry name" value="CYCLINS"/>
    <property type="match status" value="1"/>
</dbReference>
<feature type="domain" description="Cyclin-like" evidence="7">
    <location>
        <begin position="117"/>
        <end position="188"/>
    </location>
</feature>
<dbReference type="SUPFAM" id="SSF47954">
    <property type="entry name" value="Cyclin-like"/>
    <property type="match status" value="2"/>
</dbReference>
<keyword evidence="2" id="KW-0132">Cell division</keyword>
<keyword evidence="10" id="KW-1185">Reference proteome</keyword>
<dbReference type="FunFam" id="1.10.472.10:FF:000001">
    <property type="entry name" value="G2/mitotic-specific cyclin"/>
    <property type="match status" value="1"/>
</dbReference>
<dbReference type="Proteomes" id="UP001386955">
    <property type="component" value="Unassembled WGS sequence"/>
</dbReference>
<feature type="domain" description="Cyclin-like" evidence="7">
    <location>
        <begin position="201"/>
        <end position="297"/>
    </location>
</feature>
<dbReference type="SMART" id="SM00385">
    <property type="entry name" value="CYCLIN"/>
    <property type="match status" value="2"/>
</dbReference>
<reference evidence="9 10" key="1">
    <citation type="submission" date="2024-01" db="EMBL/GenBank/DDBJ databases">
        <title>The genomes of 5 underutilized Papilionoideae crops provide insights into root nodulation and disease resistanc.</title>
        <authorList>
            <person name="Jiang F."/>
        </authorList>
    </citation>
    <scope>NUCLEOTIDE SEQUENCE [LARGE SCALE GENOMIC DNA]</scope>
    <source>
        <strain evidence="9">DUOXIRENSHENG_FW03</strain>
        <tissue evidence="9">Leaves</tissue>
    </source>
</reference>
<evidence type="ECO:0000256" key="6">
    <source>
        <dbReference type="RuleBase" id="RU000383"/>
    </source>
</evidence>
<comment type="similarity">
    <text evidence="6">Belongs to the cyclin family.</text>
</comment>
<dbReference type="Gene3D" id="1.10.472.10">
    <property type="entry name" value="Cyclin-like"/>
    <property type="match status" value="2"/>
</dbReference>
<dbReference type="Pfam" id="PF02984">
    <property type="entry name" value="Cyclin_C"/>
    <property type="match status" value="1"/>
</dbReference>
<evidence type="ECO:0000256" key="3">
    <source>
        <dbReference type="ARBA" id="ARBA00023127"/>
    </source>
</evidence>
<evidence type="ECO:0000256" key="1">
    <source>
        <dbReference type="ARBA" id="ARBA00011177"/>
    </source>
</evidence>
<dbReference type="InterPro" id="IPR039361">
    <property type="entry name" value="Cyclin"/>
</dbReference>
<comment type="caution">
    <text evidence="9">The sequence shown here is derived from an EMBL/GenBank/DDBJ whole genome shotgun (WGS) entry which is preliminary data.</text>
</comment>
<name>A0AAN9XUQ2_PSOTE</name>
<dbReference type="GO" id="GO:0051301">
    <property type="term" value="P:cell division"/>
    <property type="evidence" value="ECO:0007669"/>
    <property type="project" value="UniProtKB-KW"/>
</dbReference>
<evidence type="ECO:0000256" key="5">
    <source>
        <dbReference type="ARBA" id="ARBA00032263"/>
    </source>
</evidence>
<evidence type="ECO:0000259" key="7">
    <source>
        <dbReference type="SMART" id="SM00385"/>
    </source>
</evidence>
<dbReference type="InterPro" id="IPR006671">
    <property type="entry name" value="Cyclin_N"/>
</dbReference>
<keyword evidence="3 6" id="KW-0195">Cyclin</keyword>
<accession>A0AAN9XUQ2</accession>
<dbReference type="FunFam" id="1.10.472.10:FF:000220">
    <property type="entry name" value="Cyclin superfamily protein, putative"/>
    <property type="match status" value="1"/>
</dbReference>
<dbReference type="InterPro" id="IPR036915">
    <property type="entry name" value="Cyclin-like_sf"/>
</dbReference>
<dbReference type="SMART" id="SM01332">
    <property type="entry name" value="Cyclin_C"/>
    <property type="match status" value="1"/>
</dbReference>
<proteinExistence type="inferred from homology"/>
<evidence type="ECO:0000313" key="9">
    <source>
        <dbReference type="EMBL" id="KAK7410072.1"/>
    </source>
</evidence>
<dbReference type="PROSITE" id="PS00292">
    <property type="entry name" value="CYCLINS"/>
    <property type="match status" value="1"/>
</dbReference>
<organism evidence="9 10">
    <name type="scientific">Psophocarpus tetragonolobus</name>
    <name type="common">Winged bean</name>
    <name type="synonym">Dolichos tetragonolobus</name>
    <dbReference type="NCBI Taxonomy" id="3891"/>
    <lineage>
        <taxon>Eukaryota</taxon>
        <taxon>Viridiplantae</taxon>
        <taxon>Streptophyta</taxon>
        <taxon>Embryophyta</taxon>
        <taxon>Tracheophyta</taxon>
        <taxon>Spermatophyta</taxon>
        <taxon>Magnoliopsida</taxon>
        <taxon>eudicotyledons</taxon>
        <taxon>Gunneridae</taxon>
        <taxon>Pentapetalae</taxon>
        <taxon>rosids</taxon>
        <taxon>fabids</taxon>
        <taxon>Fabales</taxon>
        <taxon>Fabaceae</taxon>
        <taxon>Papilionoideae</taxon>
        <taxon>50 kb inversion clade</taxon>
        <taxon>NPAAA clade</taxon>
        <taxon>indigoferoid/millettioid clade</taxon>
        <taxon>Phaseoleae</taxon>
        <taxon>Psophocarpus</taxon>
    </lineage>
</organism>